<evidence type="ECO:0000256" key="5">
    <source>
        <dbReference type="ARBA" id="ARBA00022801"/>
    </source>
</evidence>
<name>X1F7F3_9ZZZZ</name>
<dbReference type="GO" id="GO:0016787">
    <property type="term" value="F:hydrolase activity"/>
    <property type="evidence" value="ECO:0007669"/>
    <property type="project" value="UniProtKB-KW"/>
</dbReference>
<dbReference type="Gene3D" id="1.20.120.580">
    <property type="entry name" value="bsu32300-like"/>
    <property type="match status" value="1"/>
</dbReference>
<gene>
    <name evidence="7" type="ORF">S03H2_16549</name>
</gene>
<reference evidence="7" key="1">
    <citation type="journal article" date="2014" name="Front. Microbiol.">
        <title>High frequency of phylogenetically diverse reductive dehalogenase-homologous genes in deep subseafloor sedimentary metagenomes.</title>
        <authorList>
            <person name="Kawai M."/>
            <person name="Futagami T."/>
            <person name="Toyoda A."/>
            <person name="Takaki Y."/>
            <person name="Nishi S."/>
            <person name="Hori S."/>
            <person name="Arai W."/>
            <person name="Tsubouchi T."/>
            <person name="Morono Y."/>
            <person name="Uchiyama I."/>
            <person name="Ito T."/>
            <person name="Fujiyama A."/>
            <person name="Inagaki F."/>
            <person name="Takami H."/>
        </authorList>
    </citation>
    <scope>NUCLEOTIDE SEQUENCE</scope>
    <source>
        <strain evidence="7">Expedition CK06-06</strain>
    </source>
</reference>
<evidence type="ECO:0000313" key="7">
    <source>
        <dbReference type="EMBL" id="GAH41546.1"/>
    </source>
</evidence>
<evidence type="ECO:0000256" key="4">
    <source>
        <dbReference type="ARBA" id="ARBA00022741"/>
    </source>
</evidence>
<dbReference type="AlphaFoldDB" id="X1F7F3"/>
<proteinExistence type="inferred from homology"/>
<feature type="non-terminal residue" evidence="7">
    <location>
        <position position="1"/>
    </location>
</feature>
<evidence type="ECO:0008006" key="8">
    <source>
        <dbReference type="Google" id="ProtNLM"/>
    </source>
</evidence>
<dbReference type="InterPro" id="IPR051813">
    <property type="entry name" value="HepT_RNase_toxin"/>
</dbReference>
<evidence type="ECO:0000256" key="3">
    <source>
        <dbReference type="ARBA" id="ARBA00022722"/>
    </source>
</evidence>
<evidence type="ECO:0000256" key="2">
    <source>
        <dbReference type="ARBA" id="ARBA00022649"/>
    </source>
</evidence>
<evidence type="ECO:0000256" key="1">
    <source>
        <dbReference type="ARBA" id="ARBA00022553"/>
    </source>
</evidence>
<accession>X1F7F3</accession>
<evidence type="ECO:0000256" key="6">
    <source>
        <dbReference type="ARBA" id="ARBA00024207"/>
    </source>
</evidence>
<dbReference type="PANTHER" id="PTHR34139">
    <property type="entry name" value="UPF0331 PROTEIN MJ0127"/>
    <property type="match status" value="1"/>
</dbReference>
<dbReference type="InterPro" id="IPR008201">
    <property type="entry name" value="HepT-like"/>
</dbReference>
<protein>
    <recommendedName>
        <fullName evidence="8">DUF86 domain-containing protein</fullName>
    </recommendedName>
</protein>
<keyword evidence="5" id="KW-0378">Hydrolase</keyword>
<keyword evidence="4" id="KW-0547">Nucleotide-binding</keyword>
<comment type="similarity">
    <text evidence="6">Belongs to the HepT RNase toxin family.</text>
</comment>
<keyword evidence="3" id="KW-0540">Nuclease</keyword>
<organism evidence="7">
    <name type="scientific">marine sediment metagenome</name>
    <dbReference type="NCBI Taxonomy" id="412755"/>
    <lineage>
        <taxon>unclassified sequences</taxon>
        <taxon>metagenomes</taxon>
        <taxon>ecological metagenomes</taxon>
    </lineage>
</organism>
<dbReference type="GO" id="GO:0000166">
    <property type="term" value="F:nucleotide binding"/>
    <property type="evidence" value="ECO:0007669"/>
    <property type="project" value="UniProtKB-KW"/>
</dbReference>
<keyword evidence="2" id="KW-1277">Toxin-antitoxin system</keyword>
<dbReference type="InterPro" id="IPR037038">
    <property type="entry name" value="HepT-like_sf"/>
</dbReference>
<dbReference type="GO" id="GO:0110001">
    <property type="term" value="C:toxin-antitoxin complex"/>
    <property type="evidence" value="ECO:0007669"/>
    <property type="project" value="InterPro"/>
</dbReference>
<dbReference type="EMBL" id="BARU01008460">
    <property type="protein sequence ID" value="GAH41546.1"/>
    <property type="molecule type" value="Genomic_DNA"/>
</dbReference>
<dbReference type="GO" id="GO:0004540">
    <property type="term" value="F:RNA nuclease activity"/>
    <property type="evidence" value="ECO:0007669"/>
    <property type="project" value="InterPro"/>
</dbReference>
<comment type="caution">
    <text evidence="7">The sequence shown here is derived from an EMBL/GenBank/DDBJ whole genome shotgun (WGS) entry which is preliminary data.</text>
</comment>
<sequence length="83" mass="9588">QDLDNDRQLALSLLKCIEIVGEAAANVSQETRQRHEDIPWRTIVGMRNRLIHGYFDIDLDRVWGTVTRNLPPLVAKLENILRP</sequence>
<keyword evidence="1" id="KW-0597">Phosphoprotein</keyword>
<dbReference type="PANTHER" id="PTHR34139:SF1">
    <property type="entry name" value="RNASE MJ1380-RELATED"/>
    <property type="match status" value="1"/>
</dbReference>
<dbReference type="Pfam" id="PF01934">
    <property type="entry name" value="HepT-like"/>
    <property type="match status" value="1"/>
</dbReference>